<dbReference type="EMBL" id="CM007387">
    <property type="protein sequence ID" value="ONK62948.1"/>
    <property type="molecule type" value="Genomic_DNA"/>
</dbReference>
<keyword evidence="2" id="KW-0732">Signal</keyword>
<protein>
    <submittedName>
        <fullName evidence="3">Uncharacterized protein</fullName>
    </submittedName>
</protein>
<evidence type="ECO:0000313" key="3">
    <source>
        <dbReference type="EMBL" id="ONK62948.1"/>
    </source>
</evidence>
<reference evidence="4" key="1">
    <citation type="journal article" date="2017" name="Nat. Commun.">
        <title>The asparagus genome sheds light on the origin and evolution of a young Y chromosome.</title>
        <authorList>
            <person name="Harkess A."/>
            <person name="Zhou J."/>
            <person name="Xu C."/>
            <person name="Bowers J.E."/>
            <person name="Van der Hulst R."/>
            <person name="Ayyampalayam S."/>
            <person name="Mercati F."/>
            <person name="Riccardi P."/>
            <person name="McKain M.R."/>
            <person name="Kakrana A."/>
            <person name="Tang H."/>
            <person name="Ray J."/>
            <person name="Groenendijk J."/>
            <person name="Arikit S."/>
            <person name="Mathioni S.M."/>
            <person name="Nakano M."/>
            <person name="Shan H."/>
            <person name="Telgmann-Rauber A."/>
            <person name="Kanno A."/>
            <person name="Yue Z."/>
            <person name="Chen H."/>
            <person name="Li W."/>
            <person name="Chen Y."/>
            <person name="Xu X."/>
            <person name="Zhang Y."/>
            <person name="Luo S."/>
            <person name="Chen H."/>
            <person name="Gao J."/>
            <person name="Mao Z."/>
            <person name="Pires J.C."/>
            <person name="Luo M."/>
            <person name="Kudrna D."/>
            <person name="Wing R.A."/>
            <person name="Meyers B.C."/>
            <person name="Yi K."/>
            <person name="Kong H."/>
            <person name="Lavrijsen P."/>
            <person name="Sunseri F."/>
            <person name="Falavigna A."/>
            <person name="Ye Y."/>
            <person name="Leebens-Mack J.H."/>
            <person name="Chen G."/>
        </authorList>
    </citation>
    <scope>NUCLEOTIDE SEQUENCE [LARGE SCALE GENOMIC DNA]</scope>
    <source>
        <strain evidence="4">cv. DH0086</strain>
    </source>
</reference>
<name>A0A5P1EAR1_ASPOF</name>
<feature type="signal peptide" evidence="2">
    <location>
        <begin position="1"/>
        <end position="21"/>
    </location>
</feature>
<dbReference type="AlphaFoldDB" id="A0A5P1EAR1"/>
<gene>
    <name evidence="3" type="ORF">A4U43_C07F9780</name>
</gene>
<organism evidence="3 4">
    <name type="scientific">Asparagus officinalis</name>
    <name type="common">Garden asparagus</name>
    <dbReference type="NCBI Taxonomy" id="4686"/>
    <lineage>
        <taxon>Eukaryota</taxon>
        <taxon>Viridiplantae</taxon>
        <taxon>Streptophyta</taxon>
        <taxon>Embryophyta</taxon>
        <taxon>Tracheophyta</taxon>
        <taxon>Spermatophyta</taxon>
        <taxon>Magnoliopsida</taxon>
        <taxon>Liliopsida</taxon>
        <taxon>Asparagales</taxon>
        <taxon>Asparagaceae</taxon>
        <taxon>Asparagoideae</taxon>
        <taxon>Asparagus</taxon>
    </lineage>
</organism>
<evidence type="ECO:0000256" key="1">
    <source>
        <dbReference type="SAM" id="MobiDB-lite"/>
    </source>
</evidence>
<sequence>MGWTAINHAQLVGVEVVLVAAAGPRRPWTRGGRPQRGGLVGRCAALGEGNEAGRTEGGAPRTLTGASGGRATGAVRCEWAEAAESAEGCGRRCAGPGAEAGASWTGTLIVQRLGAVARVKREGTSSRREADVVALGEEGVDQCHGASDRKGRPLL</sequence>
<accession>A0A5P1EAR1</accession>
<proteinExistence type="predicted"/>
<dbReference type="Gramene" id="ONK62948">
    <property type="protein sequence ID" value="ONK62948"/>
    <property type="gene ID" value="A4U43_C07F9780"/>
</dbReference>
<feature type="chain" id="PRO_5024405728" evidence="2">
    <location>
        <begin position="22"/>
        <end position="155"/>
    </location>
</feature>
<evidence type="ECO:0000313" key="4">
    <source>
        <dbReference type="Proteomes" id="UP000243459"/>
    </source>
</evidence>
<keyword evidence="4" id="KW-1185">Reference proteome</keyword>
<dbReference type="Proteomes" id="UP000243459">
    <property type="component" value="Chromosome 7"/>
</dbReference>
<feature type="region of interest" description="Disordered" evidence="1">
    <location>
        <begin position="49"/>
        <end position="71"/>
    </location>
</feature>
<evidence type="ECO:0000256" key="2">
    <source>
        <dbReference type="SAM" id="SignalP"/>
    </source>
</evidence>